<evidence type="ECO:0000256" key="7">
    <source>
        <dbReference type="SAM" id="Phobius"/>
    </source>
</evidence>
<feature type="transmembrane region" description="Helical" evidence="7">
    <location>
        <begin position="285"/>
        <end position="304"/>
    </location>
</feature>
<organism evidence="9 10">
    <name type="scientific">Alkalihalobacillus trypoxylicola</name>
    <dbReference type="NCBI Taxonomy" id="519424"/>
    <lineage>
        <taxon>Bacteria</taxon>
        <taxon>Bacillati</taxon>
        <taxon>Bacillota</taxon>
        <taxon>Bacilli</taxon>
        <taxon>Bacillales</taxon>
        <taxon>Bacillaceae</taxon>
        <taxon>Alkalihalobacillus</taxon>
    </lineage>
</organism>
<evidence type="ECO:0000313" key="10">
    <source>
        <dbReference type="Proteomes" id="UP000075806"/>
    </source>
</evidence>
<dbReference type="STRING" id="519424.AZF04_13500"/>
<evidence type="ECO:0000259" key="8">
    <source>
        <dbReference type="PROSITE" id="PS50850"/>
    </source>
</evidence>
<feature type="transmembrane region" description="Helical" evidence="7">
    <location>
        <begin position="78"/>
        <end position="98"/>
    </location>
</feature>
<feature type="transmembrane region" description="Helical" evidence="7">
    <location>
        <begin position="375"/>
        <end position="393"/>
    </location>
</feature>
<keyword evidence="2" id="KW-0813">Transport</keyword>
<dbReference type="PROSITE" id="PS50850">
    <property type="entry name" value="MFS"/>
    <property type="match status" value="1"/>
</dbReference>
<evidence type="ECO:0000256" key="6">
    <source>
        <dbReference type="ARBA" id="ARBA00023136"/>
    </source>
</evidence>
<dbReference type="EMBL" id="LTAO01000039">
    <property type="protein sequence ID" value="KYG26095.1"/>
    <property type="molecule type" value="Genomic_DNA"/>
</dbReference>
<keyword evidence="5 7" id="KW-1133">Transmembrane helix</keyword>
<comment type="caution">
    <text evidence="9">The sequence shown here is derived from an EMBL/GenBank/DDBJ whole genome shotgun (WGS) entry which is preliminary data.</text>
</comment>
<sequence length="409" mass="44946">METKQSIFKQTNFLKLWLSQSFNSLAQILIQVIVMVEVYQRTESATGPALVLATMSLTLFVSSILASYYIERFPLKRILHASGWLKGVSAISVGYFLYLDSSVGFILMFVSLVGLSFLNAWYSPARFAFLPLVVTKNEYIKANGTLVMIDQLLATAGWALGAVLSLYIPLQILIGMMALLFISSGILIQTIRLSSIQKATPKVKLTTPAWKELWNIKVVRGITIMDSIEAIANAIWTSALILAFTKVVLGVGEQWWGFINAAYFVGAILGSLLVTFKADRFSSRIGVMIGCSGLSMGILTILFALNTNPVMALILCVLMGPMYQARDICQVALLQDAIPEQRRASIMAARSSFLTPLSGVMVLVIGVTADLIGVQFVYLLAGAAYFIVSLLAFKWNELREYKLNSPDTI</sequence>
<dbReference type="Pfam" id="PF07690">
    <property type="entry name" value="MFS_1"/>
    <property type="match status" value="1"/>
</dbReference>
<proteinExistence type="predicted"/>
<keyword evidence="4 7" id="KW-0812">Transmembrane</keyword>
<evidence type="ECO:0000256" key="3">
    <source>
        <dbReference type="ARBA" id="ARBA00022475"/>
    </source>
</evidence>
<feature type="transmembrane region" description="Helical" evidence="7">
    <location>
        <begin position="21"/>
        <end position="39"/>
    </location>
</feature>
<dbReference type="RefSeq" id="WP_061950270.1">
    <property type="nucleotide sequence ID" value="NZ_LTAO01000039.1"/>
</dbReference>
<dbReference type="SUPFAM" id="SSF103473">
    <property type="entry name" value="MFS general substrate transporter"/>
    <property type="match status" value="1"/>
</dbReference>
<feature type="transmembrane region" description="Helical" evidence="7">
    <location>
        <begin position="104"/>
        <end position="122"/>
    </location>
</feature>
<dbReference type="AlphaFoldDB" id="A0A161QD72"/>
<dbReference type="Proteomes" id="UP000075806">
    <property type="component" value="Unassembled WGS sequence"/>
</dbReference>
<dbReference type="GO" id="GO:0022857">
    <property type="term" value="F:transmembrane transporter activity"/>
    <property type="evidence" value="ECO:0007669"/>
    <property type="project" value="InterPro"/>
</dbReference>
<feature type="transmembrane region" description="Helical" evidence="7">
    <location>
        <begin position="230"/>
        <end position="249"/>
    </location>
</feature>
<feature type="transmembrane region" description="Helical" evidence="7">
    <location>
        <begin position="255"/>
        <end position="276"/>
    </location>
</feature>
<dbReference type="InterPro" id="IPR020846">
    <property type="entry name" value="MFS_dom"/>
</dbReference>
<protein>
    <recommendedName>
        <fullName evidence="8">Major facilitator superfamily (MFS) profile domain-containing protein</fullName>
    </recommendedName>
</protein>
<dbReference type="CDD" id="cd06173">
    <property type="entry name" value="MFS_MefA_like"/>
    <property type="match status" value="1"/>
</dbReference>
<gene>
    <name evidence="9" type="ORF">AZF04_13500</name>
</gene>
<name>A0A161QD72_9BACI</name>
<evidence type="ECO:0000256" key="5">
    <source>
        <dbReference type="ARBA" id="ARBA00022989"/>
    </source>
</evidence>
<dbReference type="InterPro" id="IPR011701">
    <property type="entry name" value="MFS"/>
</dbReference>
<feature type="transmembrane region" description="Helical" evidence="7">
    <location>
        <begin position="45"/>
        <end position="66"/>
    </location>
</feature>
<evidence type="ECO:0000256" key="4">
    <source>
        <dbReference type="ARBA" id="ARBA00022692"/>
    </source>
</evidence>
<reference evidence="9" key="1">
    <citation type="submission" date="2016-02" db="EMBL/GenBank/DDBJ databases">
        <title>Genome sequence of Bacillus trypoxylicola KCTC 13244(T).</title>
        <authorList>
            <person name="Jeong H."/>
            <person name="Park S.-H."/>
            <person name="Choi S.-K."/>
        </authorList>
    </citation>
    <scope>NUCLEOTIDE SEQUENCE [LARGE SCALE GENOMIC DNA]</scope>
    <source>
        <strain evidence="9">KCTC 13244</strain>
    </source>
</reference>
<dbReference type="GO" id="GO:0005886">
    <property type="term" value="C:plasma membrane"/>
    <property type="evidence" value="ECO:0007669"/>
    <property type="project" value="UniProtKB-SubCell"/>
</dbReference>
<dbReference type="InterPro" id="IPR036259">
    <property type="entry name" value="MFS_trans_sf"/>
</dbReference>
<feature type="transmembrane region" description="Helical" evidence="7">
    <location>
        <begin position="142"/>
        <end position="160"/>
    </location>
</feature>
<feature type="domain" description="Major facilitator superfamily (MFS) profile" evidence="8">
    <location>
        <begin position="178"/>
        <end position="409"/>
    </location>
</feature>
<keyword evidence="6 7" id="KW-0472">Membrane</keyword>
<keyword evidence="10" id="KW-1185">Reference proteome</keyword>
<dbReference type="PANTHER" id="PTHR23513:SF19">
    <property type="entry name" value="MAJOR FACILITATOR SUPERFAMILY (MFS) PROFILE DOMAIN-CONTAINING PROTEIN"/>
    <property type="match status" value="1"/>
</dbReference>
<accession>A0A161QD72</accession>
<dbReference type="Gene3D" id="1.20.1250.20">
    <property type="entry name" value="MFS general substrate transporter like domains"/>
    <property type="match status" value="1"/>
</dbReference>
<keyword evidence="3" id="KW-1003">Cell membrane</keyword>
<dbReference type="OrthoDB" id="2351575at2"/>
<evidence type="ECO:0000256" key="1">
    <source>
        <dbReference type="ARBA" id="ARBA00004651"/>
    </source>
</evidence>
<dbReference type="PANTHER" id="PTHR23513">
    <property type="entry name" value="INTEGRAL MEMBRANE EFFLUX PROTEIN-RELATED"/>
    <property type="match status" value="1"/>
</dbReference>
<comment type="subcellular location">
    <subcellularLocation>
        <location evidence="1">Cell membrane</location>
        <topology evidence="1">Multi-pass membrane protein</topology>
    </subcellularLocation>
</comment>
<evidence type="ECO:0000256" key="2">
    <source>
        <dbReference type="ARBA" id="ARBA00022448"/>
    </source>
</evidence>
<evidence type="ECO:0000313" key="9">
    <source>
        <dbReference type="EMBL" id="KYG26095.1"/>
    </source>
</evidence>
<feature type="transmembrane region" description="Helical" evidence="7">
    <location>
        <begin position="166"/>
        <end position="188"/>
    </location>
</feature>